<dbReference type="InterPro" id="IPR019734">
    <property type="entry name" value="TPR_rpt"/>
</dbReference>
<reference evidence="2 3" key="1">
    <citation type="journal article" date="2020" name="Harmful Algae">
        <title>Molecular and morphological characterization of a novel dihydroanatoxin-a producing Microcoleus species (cyanobacteria) from the Russian River, California, USA.</title>
        <authorList>
            <person name="Conklin K.Y."/>
            <person name="Stancheva R."/>
            <person name="Otten T.G."/>
            <person name="Fadness R."/>
            <person name="Boyer G.L."/>
            <person name="Read B."/>
            <person name="Zhang X."/>
            <person name="Sheath R.G."/>
        </authorList>
    </citation>
    <scope>NUCLEOTIDE SEQUENCE [LARGE SCALE GENOMIC DNA]</scope>
    <source>
        <strain evidence="2 3">PTRS2</strain>
    </source>
</reference>
<evidence type="ECO:0000313" key="3">
    <source>
        <dbReference type="Proteomes" id="UP001384579"/>
    </source>
</evidence>
<dbReference type="SMART" id="SM00028">
    <property type="entry name" value="TPR"/>
    <property type="match status" value="2"/>
</dbReference>
<dbReference type="SUPFAM" id="SSF48452">
    <property type="entry name" value="TPR-like"/>
    <property type="match status" value="1"/>
</dbReference>
<evidence type="ECO:0000256" key="1">
    <source>
        <dbReference type="PROSITE-ProRule" id="PRU00339"/>
    </source>
</evidence>
<sequence length="365" mass="40812">MRQDHANAVYSLASFFYREGNLDEADAIYSQLIKLNPEWSEADNLLTKKIANKGNLGEILSSNPTAETLKPVLLKESLELESNSQMSARLIGAEVYFNLGRELAKQGKFEEAIRSYQQAIEVQPQLTETHYHDFWDVYAEYVRTVSIARGYSREVDPDFARLGFKQGLLPKTEVDNLLKSLKKAHTKEFNLDDCQPGYLPSKLPPQVVEAIRCHTFLALDSEQLNSLTPLLQGLVKPITDCLGTPWRIVNTIVQKTPPGVIEGGANAWHNDGFPLSALKILIYLTGVGLEIGTTELRLQNGSNTLIDGLPGTWLLFKNSELLHRGIAPKRGERIMIQLTIAPSLNQDIKPICPGLNARHPLVPWY</sequence>
<dbReference type="Pfam" id="PF00515">
    <property type="entry name" value="TPR_1"/>
    <property type="match status" value="1"/>
</dbReference>
<evidence type="ECO:0000313" key="2">
    <source>
        <dbReference type="EMBL" id="MEK0184790.1"/>
    </source>
</evidence>
<dbReference type="EMBL" id="JBBLXS010000074">
    <property type="protein sequence ID" value="MEK0184790.1"/>
    <property type="molecule type" value="Genomic_DNA"/>
</dbReference>
<feature type="repeat" description="TPR" evidence="1">
    <location>
        <begin position="6"/>
        <end position="39"/>
    </location>
</feature>
<gene>
    <name evidence="2" type="ORF">WMG39_07955</name>
</gene>
<dbReference type="RefSeq" id="WP_340541340.1">
    <property type="nucleotide sequence ID" value="NZ_JBBLXS010000074.1"/>
</dbReference>
<protein>
    <submittedName>
        <fullName evidence="2">Tetratricopeptide repeat protein</fullName>
    </submittedName>
</protein>
<feature type="repeat" description="TPR" evidence="1">
    <location>
        <begin position="93"/>
        <end position="126"/>
    </location>
</feature>
<dbReference type="Pfam" id="PF13181">
    <property type="entry name" value="TPR_8"/>
    <property type="match status" value="1"/>
</dbReference>
<dbReference type="PROSITE" id="PS50005">
    <property type="entry name" value="TPR"/>
    <property type="match status" value="2"/>
</dbReference>
<proteinExistence type="predicted"/>
<accession>A0ABU8YK98</accession>
<dbReference type="Proteomes" id="UP001384579">
    <property type="component" value="Unassembled WGS sequence"/>
</dbReference>
<keyword evidence="3" id="KW-1185">Reference proteome</keyword>
<comment type="caution">
    <text evidence="2">The sequence shown here is derived from an EMBL/GenBank/DDBJ whole genome shotgun (WGS) entry which is preliminary data.</text>
</comment>
<dbReference type="PROSITE" id="PS50293">
    <property type="entry name" value="TPR_REGION"/>
    <property type="match status" value="1"/>
</dbReference>
<keyword evidence="1" id="KW-0802">TPR repeat</keyword>
<organism evidence="2 3">
    <name type="scientific">Microcoleus anatoxicus PTRS2</name>
    <dbReference type="NCBI Taxonomy" id="2705321"/>
    <lineage>
        <taxon>Bacteria</taxon>
        <taxon>Bacillati</taxon>
        <taxon>Cyanobacteriota</taxon>
        <taxon>Cyanophyceae</taxon>
        <taxon>Oscillatoriophycideae</taxon>
        <taxon>Oscillatoriales</taxon>
        <taxon>Microcoleaceae</taxon>
        <taxon>Microcoleus</taxon>
        <taxon>Microcoleus anatoxicus</taxon>
    </lineage>
</organism>
<dbReference type="InterPro" id="IPR011990">
    <property type="entry name" value="TPR-like_helical_dom_sf"/>
</dbReference>
<dbReference type="Gene3D" id="1.25.40.10">
    <property type="entry name" value="Tetratricopeptide repeat domain"/>
    <property type="match status" value="2"/>
</dbReference>
<name>A0ABU8YK98_9CYAN</name>